<gene>
    <name evidence="2" type="ORF">LTR69_004563</name>
</gene>
<organism evidence="2 3">
    <name type="scientific">Exophiala sideris</name>
    <dbReference type="NCBI Taxonomy" id="1016849"/>
    <lineage>
        <taxon>Eukaryota</taxon>
        <taxon>Fungi</taxon>
        <taxon>Dikarya</taxon>
        <taxon>Ascomycota</taxon>
        <taxon>Pezizomycotina</taxon>
        <taxon>Eurotiomycetes</taxon>
        <taxon>Chaetothyriomycetidae</taxon>
        <taxon>Chaetothyriales</taxon>
        <taxon>Herpotrichiellaceae</taxon>
        <taxon>Exophiala</taxon>
    </lineage>
</organism>
<accession>A0ABR0JEE0</accession>
<dbReference type="EMBL" id="JAVRRF010000008">
    <property type="protein sequence ID" value="KAK5062205.1"/>
    <property type="molecule type" value="Genomic_DNA"/>
</dbReference>
<dbReference type="InterPro" id="IPR052895">
    <property type="entry name" value="HetReg/Transcr_Mod"/>
</dbReference>
<dbReference type="Pfam" id="PF06985">
    <property type="entry name" value="HET"/>
    <property type="match status" value="1"/>
</dbReference>
<evidence type="ECO:0000313" key="2">
    <source>
        <dbReference type="EMBL" id="KAK5062205.1"/>
    </source>
</evidence>
<name>A0ABR0JEE0_9EURO</name>
<comment type="caution">
    <text evidence="2">The sequence shown here is derived from an EMBL/GenBank/DDBJ whole genome shotgun (WGS) entry which is preliminary data.</text>
</comment>
<dbReference type="PANTHER" id="PTHR24148">
    <property type="entry name" value="ANKYRIN REPEAT DOMAIN-CONTAINING PROTEIN 39 HOMOLOG-RELATED"/>
    <property type="match status" value="1"/>
</dbReference>
<dbReference type="InterPro" id="IPR010730">
    <property type="entry name" value="HET"/>
</dbReference>
<protein>
    <recommendedName>
        <fullName evidence="1">Heterokaryon incompatibility domain-containing protein</fullName>
    </recommendedName>
</protein>
<feature type="domain" description="Heterokaryon incompatibility" evidence="1">
    <location>
        <begin position="48"/>
        <end position="229"/>
    </location>
</feature>
<keyword evidence="3" id="KW-1185">Reference proteome</keyword>
<proteinExistence type="predicted"/>
<dbReference type="PANTHER" id="PTHR24148:SF73">
    <property type="entry name" value="HET DOMAIN PROTEIN (AFU_ORTHOLOGUE AFUA_8G01020)"/>
    <property type="match status" value="1"/>
</dbReference>
<dbReference type="Proteomes" id="UP001345691">
    <property type="component" value="Unassembled WGS sequence"/>
</dbReference>
<sequence length="587" mass="66676">MPSTSDSYIYKSLKGATSFRLVKLTGRTCEGLIDCKLKQFELKAAPRYRALSYYWGSSSLTRAICIGGRVRPLHDNLWQFLDQRVTDGHLGYYWTDALCIDQANVHERNHQIGYMGDIYSLASEVIIWLGRAESTTSGMWLLAESYRYGKDKMKVPYGFNEQKRFVEVVQKSKVFNTMLHHTPCSSRELDCGIVVQHHRRAKVIKYKLAQAVLDLLNLPYWNRLWILQEVMLARTATVSCGASSVPFDYLVKLINYCELEEGMLPESELQWPRGNRVPFLSQAPILTLKARLLLIADVRQSRGWRPLWELLDKFCEGNCTDPRDKVYSLLGIVMQTDNGEHIRESIQVDYGKCVQDVFWDAMFACKAPFHQTESIMSRLGQGLEMEWTTLFASLTAYESRPSTTHIHRQCAAVVLHVAKAVKMAILTRLRRRSSKAYGNMFASDVPLGGPSKVENAISIGLVLATSALALRWDAILVGYEPAWHCFRHRSTNILESSAPTLPASVSCMVNTRFLSGLCHECCSDKTDWTDLANLDYDIQVPGTRTRLRMQIEPILTWATCRWSLIRPLIEDDSQDGIDAKRGTSDSV</sequence>
<evidence type="ECO:0000259" key="1">
    <source>
        <dbReference type="Pfam" id="PF06985"/>
    </source>
</evidence>
<evidence type="ECO:0000313" key="3">
    <source>
        <dbReference type="Proteomes" id="UP001345691"/>
    </source>
</evidence>
<reference evidence="2 3" key="1">
    <citation type="submission" date="2023-08" db="EMBL/GenBank/DDBJ databases">
        <title>Black Yeasts Isolated from many extreme environments.</title>
        <authorList>
            <person name="Coleine C."/>
            <person name="Stajich J.E."/>
            <person name="Selbmann L."/>
        </authorList>
    </citation>
    <scope>NUCLEOTIDE SEQUENCE [LARGE SCALE GENOMIC DNA]</scope>
    <source>
        <strain evidence="2 3">CCFEE 6328</strain>
    </source>
</reference>